<feature type="signal peptide" evidence="1">
    <location>
        <begin position="1"/>
        <end position="21"/>
    </location>
</feature>
<proteinExistence type="predicted"/>
<name>A0A5C4JJR6_9ACTN</name>
<dbReference type="OrthoDB" id="3539574at2"/>
<feature type="chain" id="PRO_5022738063" evidence="1">
    <location>
        <begin position="22"/>
        <end position="136"/>
    </location>
</feature>
<organism evidence="2 3">
    <name type="scientific">Actinomadura soli</name>
    <dbReference type="NCBI Taxonomy" id="2508997"/>
    <lineage>
        <taxon>Bacteria</taxon>
        <taxon>Bacillati</taxon>
        <taxon>Actinomycetota</taxon>
        <taxon>Actinomycetes</taxon>
        <taxon>Streptosporangiales</taxon>
        <taxon>Thermomonosporaceae</taxon>
        <taxon>Actinomadura</taxon>
    </lineage>
</organism>
<dbReference type="EMBL" id="VCKW01000002">
    <property type="protein sequence ID" value="TMR07346.1"/>
    <property type="molecule type" value="Genomic_DNA"/>
</dbReference>
<keyword evidence="1" id="KW-0732">Signal</keyword>
<sequence>MNRGVLAVPVLALVLAGGAPAAATAQETRTKAEVNLLRLTCYETEDTSGGDEIYLQINGRTVWSTADSINCDHDHPNHRPINRRAKTGDQITLYDKDGDLPGDSDDHLGSDVIEGDRGSLVFNLDDALYTVDYGPA</sequence>
<protein>
    <submittedName>
        <fullName evidence="2">Uncharacterized protein</fullName>
    </submittedName>
</protein>
<dbReference type="AlphaFoldDB" id="A0A5C4JJR6"/>
<evidence type="ECO:0000313" key="2">
    <source>
        <dbReference type="EMBL" id="TMR07346.1"/>
    </source>
</evidence>
<accession>A0A5C4JJR6</accession>
<evidence type="ECO:0000256" key="1">
    <source>
        <dbReference type="SAM" id="SignalP"/>
    </source>
</evidence>
<dbReference type="RefSeq" id="WP_138643119.1">
    <property type="nucleotide sequence ID" value="NZ_VCKW01000002.1"/>
</dbReference>
<dbReference type="Proteomes" id="UP000309174">
    <property type="component" value="Unassembled WGS sequence"/>
</dbReference>
<reference evidence="2 3" key="1">
    <citation type="submission" date="2019-05" db="EMBL/GenBank/DDBJ databases">
        <title>Draft genome sequence of Actinomadura sp. 14C53.</title>
        <authorList>
            <person name="Saricaoglu S."/>
            <person name="Isik K."/>
        </authorList>
    </citation>
    <scope>NUCLEOTIDE SEQUENCE [LARGE SCALE GENOMIC DNA]</scope>
    <source>
        <strain evidence="2 3">14C53</strain>
    </source>
</reference>
<gene>
    <name evidence="2" type="ORF">ETD83_00955</name>
</gene>
<keyword evidence="3" id="KW-1185">Reference proteome</keyword>
<comment type="caution">
    <text evidence="2">The sequence shown here is derived from an EMBL/GenBank/DDBJ whole genome shotgun (WGS) entry which is preliminary data.</text>
</comment>
<evidence type="ECO:0000313" key="3">
    <source>
        <dbReference type="Proteomes" id="UP000309174"/>
    </source>
</evidence>